<evidence type="ECO:0000256" key="3">
    <source>
        <dbReference type="ARBA" id="ARBA00022823"/>
    </source>
</evidence>
<evidence type="ECO:0000256" key="4">
    <source>
        <dbReference type="ARBA" id="ARBA00023315"/>
    </source>
</evidence>
<accession>A0A5P2GGH5</accession>
<keyword evidence="4" id="KW-0012">Acyltransferase</keyword>
<name>A0A5P2GGH5_STRSO</name>
<evidence type="ECO:0000256" key="2">
    <source>
        <dbReference type="ARBA" id="ARBA00022679"/>
    </source>
</evidence>
<dbReference type="InterPro" id="IPR003016">
    <property type="entry name" value="2-oxoA_DH_lipoyl-BS"/>
</dbReference>
<dbReference type="InterPro" id="IPR000089">
    <property type="entry name" value="Biotin_lipoyl"/>
</dbReference>
<comment type="cofactor">
    <cofactor evidence="1">
        <name>(R)-lipoate</name>
        <dbReference type="ChEBI" id="CHEBI:83088"/>
    </cofactor>
</comment>
<dbReference type="SUPFAM" id="SSF51230">
    <property type="entry name" value="Single hybrid motif"/>
    <property type="match status" value="1"/>
</dbReference>
<sequence>MSSADIEGRVPGFGHGLAEALLVAWVAQIGDRVERGDVIAEVETDKASTEIVAERSGRILAHCATAGTIVKSGELLYRLAGDRLDGEDVRDE</sequence>
<feature type="domain" description="Lipoyl-binding" evidence="5">
    <location>
        <begin position="5"/>
        <end position="80"/>
    </location>
</feature>
<dbReference type="Gene3D" id="2.40.50.100">
    <property type="match status" value="1"/>
</dbReference>
<dbReference type="EMBL" id="MK599163">
    <property type="protein sequence ID" value="QES95486.1"/>
    <property type="molecule type" value="Genomic_DNA"/>
</dbReference>
<dbReference type="InterPro" id="IPR050743">
    <property type="entry name" value="2-oxoacid_DH_E2_comp"/>
</dbReference>
<dbReference type="PROSITE" id="PS50968">
    <property type="entry name" value="BIOTINYL_LIPOYL"/>
    <property type="match status" value="1"/>
</dbReference>
<keyword evidence="3" id="KW-0450">Lipoyl</keyword>
<dbReference type="GO" id="GO:0031405">
    <property type="term" value="F:lipoic acid binding"/>
    <property type="evidence" value="ECO:0007669"/>
    <property type="project" value="TreeGrafter"/>
</dbReference>
<proteinExistence type="predicted"/>
<dbReference type="PANTHER" id="PTHR43178:SF5">
    <property type="entry name" value="LIPOAMIDE ACYLTRANSFERASE COMPONENT OF BRANCHED-CHAIN ALPHA-KETO ACID DEHYDROGENASE COMPLEX, MITOCHONDRIAL"/>
    <property type="match status" value="1"/>
</dbReference>
<evidence type="ECO:0000313" key="6">
    <source>
        <dbReference type="EMBL" id="QES95486.1"/>
    </source>
</evidence>
<evidence type="ECO:0000256" key="1">
    <source>
        <dbReference type="ARBA" id="ARBA00001938"/>
    </source>
</evidence>
<dbReference type="GO" id="GO:0016407">
    <property type="term" value="F:acetyltransferase activity"/>
    <property type="evidence" value="ECO:0007669"/>
    <property type="project" value="TreeGrafter"/>
</dbReference>
<dbReference type="InterPro" id="IPR011053">
    <property type="entry name" value="Single_hybrid_motif"/>
</dbReference>
<evidence type="ECO:0000259" key="5">
    <source>
        <dbReference type="PROSITE" id="PS50968"/>
    </source>
</evidence>
<dbReference type="AlphaFoldDB" id="A0A5P2GGH5"/>
<dbReference type="PANTHER" id="PTHR43178">
    <property type="entry name" value="DIHYDROLIPOAMIDE ACETYLTRANSFERASE COMPONENT OF PYRUVATE DEHYDROGENASE COMPLEX"/>
    <property type="match status" value="1"/>
</dbReference>
<organism evidence="6">
    <name type="scientific">Streptomyces seoulensis</name>
    <dbReference type="NCBI Taxonomy" id="73044"/>
    <lineage>
        <taxon>Bacteria</taxon>
        <taxon>Bacillati</taxon>
        <taxon>Actinomycetota</taxon>
        <taxon>Actinomycetes</taxon>
        <taxon>Kitasatosporales</taxon>
        <taxon>Streptomycetaceae</taxon>
        <taxon>Streptomyces</taxon>
    </lineage>
</organism>
<protein>
    <submittedName>
        <fullName evidence="6">Dihydrolipoamide succinyltransferase</fullName>
    </submittedName>
</protein>
<dbReference type="PROSITE" id="PS00189">
    <property type="entry name" value="LIPOYL"/>
    <property type="match status" value="1"/>
</dbReference>
<dbReference type="Pfam" id="PF00364">
    <property type="entry name" value="Biotin_lipoyl"/>
    <property type="match status" value="1"/>
</dbReference>
<keyword evidence="2 6" id="KW-0808">Transferase</keyword>
<reference evidence="6" key="1">
    <citation type="submission" date="2019-03" db="EMBL/GenBank/DDBJ databases">
        <title>Discovery of unique skeleton ansamycins by genome mining and heterologous expression of a silent ansamycin biosynthetic gene cluster.</title>
        <authorList>
            <person name="Liu S."/>
        </authorList>
    </citation>
    <scope>NUCLEOTIDE SEQUENCE</scope>
    <source>
        <strain evidence="6">A01</strain>
    </source>
</reference>
<dbReference type="CDD" id="cd06849">
    <property type="entry name" value="lipoyl_domain"/>
    <property type="match status" value="1"/>
</dbReference>
<dbReference type="GO" id="GO:0005737">
    <property type="term" value="C:cytoplasm"/>
    <property type="evidence" value="ECO:0007669"/>
    <property type="project" value="TreeGrafter"/>
</dbReference>